<dbReference type="PROSITE" id="PS50011">
    <property type="entry name" value="PROTEIN_KINASE_DOM"/>
    <property type="match status" value="1"/>
</dbReference>
<feature type="compositionally biased region" description="Low complexity" evidence="1">
    <location>
        <begin position="8"/>
        <end position="17"/>
    </location>
</feature>
<organism evidence="3 4">
    <name type="scientific">Neolentinus lepideus HHB14362 ss-1</name>
    <dbReference type="NCBI Taxonomy" id="1314782"/>
    <lineage>
        <taxon>Eukaryota</taxon>
        <taxon>Fungi</taxon>
        <taxon>Dikarya</taxon>
        <taxon>Basidiomycota</taxon>
        <taxon>Agaricomycotina</taxon>
        <taxon>Agaricomycetes</taxon>
        <taxon>Gloeophyllales</taxon>
        <taxon>Gloeophyllaceae</taxon>
        <taxon>Neolentinus</taxon>
    </lineage>
</organism>
<dbReference type="InterPro" id="IPR011009">
    <property type="entry name" value="Kinase-like_dom_sf"/>
</dbReference>
<evidence type="ECO:0000259" key="2">
    <source>
        <dbReference type="PROSITE" id="PS50011"/>
    </source>
</evidence>
<sequence length="335" mass="37920">MAVRSTKKAVSPSSSTSSRKRSLSPTICIPPLKKVTRPRKKQRIDASIYVVRSVPDPRYTKPEVLSSARAYWEKKHHNPLWDANVYGCNPYDSIWKDYKQPDPLIHQLPLPAALPPKLKRLHILPEELSYVEVVCDGGQEEDDEYAHVSSVFKVRYKGQVYILKVFRSTDGHGCLGARTFTREKQAYESLLHYGVCAAGFAPICHGWFKLHIPDEPAWLKSYASDPKPAFALLIEFIPDAVQLDSRNITVPIAANAMLALEHVHGAGVLHNDLYGRNHLVRADGRVVIIDFGMAETWPHENVDRLSLKWEKEICWDRYFGCLLPDKLIGVPSFIA</sequence>
<dbReference type="Proteomes" id="UP000076761">
    <property type="component" value="Unassembled WGS sequence"/>
</dbReference>
<protein>
    <recommendedName>
        <fullName evidence="2">Protein kinase domain-containing protein</fullName>
    </recommendedName>
</protein>
<keyword evidence="4" id="KW-1185">Reference proteome</keyword>
<dbReference type="STRING" id="1314782.A0A165SCU9"/>
<dbReference type="AlphaFoldDB" id="A0A165SCU9"/>
<reference evidence="3 4" key="1">
    <citation type="journal article" date="2016" name="Mol. Biol. Evol.">
        <title>Comparative Genomics of Early-Diverging Mushroom-Forming Fungi Provides Insights into the Origins of Lignocellulose Decay Capabilities.</title>
        <authorList>
            <person name="Nagy L.G."/>
            <person name="Riley R."/>
            <person name="Tritt A."/>
            <person name="Adam C."/>
            <person name="Daum C."/>
            <person name="Floudas D."/>
            <person name="Sun H."/>
            <person name="Yadav J.S."/>
            <person name="Pangilinan J."/>
            <person name="Larsson K.H."/>
            <person name="Matsuura K."/>
            <person name="Barry K."/>
            <person name="Labutti K."/>
            <person name="Kuo R."/>
            <person name="Ohm R.A."/>
            <person name="Bhattacharya S.S."/>
            <person name="Shirouzu T."/>
            <person name="Yoshinaga Y."/>
            <person name="Martin F.M."/>
            <person name="Grigoriev I.V."/>
            <person name="Hibbett D.S."/>
        </authorList>
    </citation>
    <scope>NUCLEOTIDE SEQUENCE [LARGE SCALE GENOMIC DNA]</scope>
    <source>
        <strain evidence="3 4">HHB14362 ss-1</strain>
    </source>
</reference>
<dbReference type="GO" id="GO:0004672">
    <property type="term" value="F:protein kinase activity"/>
    <property type="evidence" value="ECO:0007669"/>
    <property type="project" value="InterPro"/>
</dbReference>
<dbReference type="InterPro" id="IPR000719">
    <property type="entry name" value="Prot_kinase_dom"/>
</dbReference>
<name>A0A165SCU9_9AGAM</name>
<dbReference type="EMBL" id="KV425574">
    <property type="protein sequence ID" value="KZT24971.1"/>
    <property type="molecule type" value="Genomic_DNA"/>
</dbReference>
<dbReference type="SUPFAM" id="SSF56112">
    <property type="entry name" value="Protein kinase-like (PK-like)"/>
    <property type="match status" value="1"/>
</dbReference>
<accession>A0A165SCU9</accession>
<proteinExistence type="predicted"/>
<dbReference type="Gene3D" id="1.10.510.10">
    <property type="entry name" value="Transferase(Phosphotransferase) domain 1"/>
    <property type="match status" value="1"/>
</dbReference>
<dbReference type="OrthoDB" id="2687876at2759"/>
<evidence type="ECO:0000313" key="4">
    <source>
        <dbReference type="Proteomes" id="UP000076761"/>
    </source>
</evidence>
<dbReference type="InterPro" id="IPR001245">
    <property type="entry name" value="Ser-Thr/Tyr_kinase_cat_dom"/>
</dbReference>
<gene>
    <name evidence="3" type="ORF">NEOLEDRAFT_1178739</name>
</gene>
<evidence type="ECO:0000256" key="1">
    <source>
        <dbReference type="SAM" id="MobiDB-lite"/>
    </source>
</evidence>
<feature type="domain" description="Protein kinase" evidence="2">
    <location>
        <begin position="128"/>
        <end position="335"/>
    </location>
</feature>
<dbReference type="InParanoid" id="A0A165SCU9"/>
<feature type="region of interest" description="Disordered" evidence="1">
    <location>
        <begin position="1"/>
        <end position="25"/>
    </location>
</feature>
<dbReference type="GO" id="GO:0005524">
    <property type="term" value="F:ATP binding"/>
    <property type="evidence" value="ECO:0007669"/>
    <property type="project" value="InterPro"/>
</dbReference>
<evidence type="ECO:0000313" key="3">
    <source>
        <dbReference type="EMBL" id="KZT24971.1"/>
    </source>
</evidence>
<dbReference type="Pfam" id="PF07714">
    <property type="entry name" value="PK_Tyr_Ser-Thr"/>
    <property type="match status" value="1"/>
</dbReference>